<sequence length="434" mass="47368">MVSVPIFRLLRHADLEVQTAATATICNLVTNFSPMREPLVEYGALKVLCEHAHSLDPMLRLNALWALKHMVDSASVELKKKCVEELESGWLVQLICDDTEDEALFSARIKGDEMDEDADMGGSDDSQIRNWPSSASFYKAASSSTARQQQQETPLLRLAEAKLAAIREAETNLVRKARHDDLAIQEQGLGFIRNLIGGAHPSSSADSTNDTTEMIDYLFNTLGQDRLFDILVSKLRAKVLHPFSRRGTTTSTSTGAASSIGTSTTATATEARVVPPHSKVIEAVIYILVHIAASVPRHRQIVMAQTELLRQLVRLLDSSTTASTHDPSSSSSPNPNNNSSSNAPSILGSYGGGSGSSSGSSSGGDKEIRLALCYLINNLSWQDDDRDGTACSQRSNELRRLGFVSRLDYIAQADDELDVRERAKTALWQMKQGY</sequence>
<dbReference type="InterPro" id="IPR011989">
    <property type="entry name" value="ARM-like"/>
</dbReference>
<feature type="compositionally biased region" description="Low complexity" evidence="6">
    <location>
        <begin position="319"/>
        <end position="345"/>
    </location>
</feature>
<evidence type="ECO:0000256" key="6">
    <source>
        <dbReference type="SAM" id="MobiDB-lite"/>
    </source>
</evidence>
<dbReference type="Pfam" id="PF00514">
    <property type="entry name" value="Arm"/>
    <property type="match status" value="1"/>
</dbReference>
<evidence type="ECO:0000256" key="3">
    <source>
        <dbReference type="ARBA" id="ARBA00022490"/>
    </source>
</evidence>
<dbReference type="eggNOG" id="KOG1293">
    <property type="taxonomic scope" value="Eukaryota"/>
</dbReference>
<dbReference type="PANTHER" id="PTHR15651">
    <property type="entry name" value="ARMADILLO REPEAT-CONTAINING PROTEIN 8"/>
    <property type="match status" value="1"/>
</dbReference>
<keyword evidence="5" id="KW-0539">Nucleus</keyword>
<dbReference type="InterPro" id="IPR000225">
    <property type="entry name" value="Armadillo"/>
</dbReference>
<protein>
    <submittedName>
        <fullName evidence="7">Putative armadillo repeat protein</fullName>
    </submittedName>
</protein>
<dbReference type="PANTHER" id="PTHR15651:SF7">
    <property type="entry name" value="ARMADILLO REPEAT-CONTAINING PROTEIN 8"/>
    <property type="match status" value="1"/>
</dbReference>
<keyword evidence="4" id="KW-0677">Repeat</keyword>
<evidence type="ECO:0000313" key="7">
    <source>
        <dbReference type="EMBL" id="EMR68797.1"/>
    </source>
</evidence>
<keyword evidence="8" id="KW-1185">Reference proteome</keyword>
<feature type="region of interest" description="Disordered" evidence="6">
    <location>
        <begin position="319"/>
        <end position="362"/>
    </location>
</feature>
<evidence type="ECO:0000256" key="5">
    <source>
        <dbReference type="ARBA" id="ARBA00023242"/>
    </source>
</evidence>
<keyword evidence="3" id="KW-0963">Cytoplasm</keyword>
<dbReference type="InterPro" id="IPR016024">
    <property type="entry name" value="ARM-type_fold"/>
</dbReference>
<dbReference type="KEGG" id="ela:UCREL1_4182"/>
<evidence type="ECO:0000256" key="4">
    <source>
        <dbReference type="ARBA" id="ARBA00022737"/>
    </source>
</evidence>
<accession>M7SWW8</accession>
<comment type="subcellular location">
    <subcellularLocation>
        <location evidence="2">Cytoplasm</location>
    </subcellularLocation>
    <subcellularLocation>
        <location evidence="1">Nucleus</location>
    </subcellularLocation>
</comment>
<dbReference type="Proteomes" id="UP000012174">
    <property type="component" value="Unassembled WGS sequence"/>
</dbReference>
<dbReference type="STRING" id="1287681.M7SWW8"/>
<dbReference type="GO" id="GO:0043161">
    <property type="term" value="P:proteasome-mediated ubiquitin-dependent protein catabolic process"/>
    <property type="evidence" value="ECO:0007669"/>
    <property type="project" value="TreeGrafter"/>
</dbReference>
<dbReference type="SUPFAM" id="SSF48371">
    <property type="entry name" value="ARM repeat"/>
    <property type="match status" value="1"/>
</dbReference>
<gene>
    <name evidence="7" type="ORF">UCREL1_4182</name>
</gene>
<organism evidence="7 8">
    <name type="scientific">Eutypa lata (strain UCR-EL1)</name>
    <name type="common">Grapevine dieback disease fungus</name>
    <name type="synonym">Eutypa armeniacae</name>
    <dbReference type="NCBI Taxonomy" id="1287681"/>
    <lineage>
        <taxon>Eukaryota</taxon>
        <taxon>Fungi</taxon>
        <taxon>Dikarya</taxon>
        <taxon>Ascomycota</taxon>
        <taxon>Pezizomycotina</taxon>
        <taxon>Sordariomycetes</taxon>
        <taxon>Xylariomycetidae</taxon>
        <taxon>Xylariales</taxon>
        <taxon>Diatrypaceae</taxon>
        <taxon>Eutypa</taxon>
    </lineage>
</organism>
<dbReference type="SMART" id="SM00185">
    <property type="entry name" value="ARM"/>
    <property type="match status" value="2"/>
</dbReference>
<dbReference type="EMBL" id="KB706180">
    <property type="protein sequence ID" value="EMR68797.1"/>
    <property type="molecule type" value="Genomic_DNA"/>
</dbReference>
<dbReference type="Gene3D" id="1.25.10.10">
    <property type="entry name" value="Leucine-rich Repeat Variant"/>
    <property type="match status" value="2"/>
</dbReference>
<dbReference type="AlphaFoldDB" id="M7SWW8"/>
<proteinExistence type="predicted"/>
<name>M7SWW8_EUTLA</name>
<dbReference type="HOGENOM" id="CLU_752683_0_0_1"/>
<dbReference type="GO" id="GO:0005737">
    <property type="term" value="C:cytoplasm"/>
    <property type="evidence" value="ECO:0007669"/>
    <property type="project" value="UniProtKB-SubCell"/>
</dbReference>
<evidence type="ECO:0000313" key="8">
    <source>
        <dbReference type="Proteomes" id="UP000012174"/>
    </source>
</evidence>
<reference evidence="8" key="1">
    <citation type="journal article" date="2013" name="Genome Announc.">
        <title>Draft genome sequence of the grapevine dieback fungus Eutypa lata UCR-EL1.</title>
        <authorList>
            <person name="Blanco-Ulate B."/>
            <person name="Rolshausen P.E."/>
            <person name="Cantu D."/>
        </authorList>
    </citation>
    <scope>NUCLEOTIDE SEQUENCE [LARGE SCALE GENOMIC DNA]</scope>
    <source>
        <strain evidence="8">UCR-EL1</strain>
    </source>
</reference>
<dbReference type="GO" id="GO:0034657">
    <property type="term" value="C:GID complex"/>
    <property type="evidence" value="ECO:0007669"/>
    <property type="project" value="TreeGrafter"/>
</dbReference>
<evidence type="ECO:0000256" key="2">
    <source>
        <dbReference type="ARBA" id="ARBA00004496"/>
    </source>
</evidence>
<dbReference type="GO" id="GO:0005634">
    <property type="term" value="C:nucleus"/>
    <property type="evidence" value="ECO:0007669"/>
    <property type="project" value="UniProtKB-SubCell"/>
</dbReference>
<dbReference type="InterPro" id="IPR038739">
    <property type="entry name" value="ARMC8/Vid28"/>
</dbReference>
<dbReference type="OrthoDB" id="5559898at2759"/>
<evidence type="ECO:0000256" key="1">
    <source>
        <dbReference type="ARBA" id="ARBA00004123"/>
    </source>
</evidence>